<dbReference type="STRING" id="351656.Xvie_03699"/>
<dbReference type="OrthoDB" id="6444161at2"/>
<feature type="domain" description="DUF7823" evidence="2">
    <location>
        <begin position="132"/>
        <end position="239"/>
    </location>
</feature>
<keyword evidence="4" id="KW-1185">Reference proteome</keyword>
<dbReference type="InterPro" id="IPR021361">
    <property type="entry name" value="Tad2-like_dom"/>
</dbReference>
<evidence type="ECO:0000313" key="4">
    <source>
        <dbReference type="Proteomes" id="UP000194350"/>
    </source>
</evidence>
<evidence type="ECO:0000259" key="2">
    <source>
        <dbReference type="Pfam" id="PF25136"/>
    </source>
</evidence>
<dbReference type="AlphaFoldDB" id="A0A1Y2S755"/>
<feature type="domain" description="Thoeris anti-defense 2-like" evidence="1">
    <location>
        <begin position="10"/>
        <end position="97"/>
    </location>
</feature>
<proteinExistence type="predicted"/>
<accession>A0A1Y2S755</accession>
<name>A0A1Y2S755_9GAMM</name>
<reference evidence="3 4" key="1">
    <citation type="submission" date="2016-10" db="EMBL/GenBank/DDBJ databases">
        <title>Systematic genetic and metabolomic analysis of Xenorhabdus and Photorhabdus spp., highlights the requirements for a dual symbiotic and pathogenic life style.</title>
        <authorList>
            <person name="Tobias N.J."/>
            <person name="Wolff H."/>
            <person name="Djahanschiri B."/>
            <person name="Pidot S.J."/>
            <person name="Stinear T.P."/>
            <person name="Ebersberger I."/>
            <person name="Bode H.B."/>
        </authorList>
    </citation>
    <scope>NUCLEOTIDE SEQUENCE [LARGE SCALE GENOMIC DNA]</scope>
    <source>
        <strain evidence="3 4">DSM 22392</strain>
    </source>
</reference>
<sequence>MSELAAKEGSYAWALLQLQAGKRVSRKEWANQDVYLLRNPGFVGHIVNEGDYHALAGVEIGTRFNYLAYTELHTASGNFVPWSASFMDIEAHDWAMVTQFPVTSEDTEYTLVLDVTPYIWNRIDGYEQWSMRADKLVMIENSLGDYPVSNLTWVDYFSEFKPNHVNIDFGPASLDHQESLKAVTNKKLTVTVNDVEYPLGYRTKDSEYNSPQYIGENAGKIGKILKTRGQTFRFHFKWHD</sequence>
<evidence type="ECO:0000313" key="3">
    <source>
        <dbReference type="EMBL" id="OTA14478.1"/>
    </source>
</evidence>
<evidence type="ECO:0000259" key="1">
    <source>
        <dbReference type="Pfam" id="PF11195"/>
    </source>
</evidence>
<dbReference type="InterPro" id="IPR056725">
    <property type="entry name" value="DUF7823"/>
</dbReference>
<organism evidence="3 4">
    <name type="scientific">Xenorhabdus vietnamensis</name>
    <dbReference type="NCBI Taxonomy" id="351656"/>
    <lineage>
        <taxon>Bacteria</taxon>
        <taxon>Pseudomonadati</taxon>
        <taxon>Pseudomonadota</taxon>
        <taxon>Gammaproteobacteria</taxon>
        <taxon>Enterobacterales</taxon>
        <taxon>Morganellaceae</taxon>
        <taxon>Xenorhabdus</taxon>
    </lineage>
</organism>
<dbReference type="Pfam" id="PF25136">
    <property type="entry name" value="DUF7823"/>
    <property type="match status" value="1"/>
</dbReference>
<dbReference type="RefSeq" id="WP_086110588.1">
    <property type="nucleotide sequence ID" value="NZ_CAWNGD010000074.1"/>
</dbReference>
<dbReference type="EMBL" id="MUBJ01000030">
    <property type="protein sequence ID" value="OTA14478.1"/>
    <property type="molecule type" value="Genomic_DNA"/>
</dbReference>
<dbReference type="Proteomes" id="UP000194350">
    <property type="component" value="Unassembled WGS sequence"/>
</dbReference>
<protein>
    <submittedName>
        <fullName evidence="3">Uncharacterized protein</fullName>
    </submittedName>
</protein>
<comment type="caution">
    <text evidence="3">The sequence shown here is derived from an EMBL/GenBank/DDBJ whole genome shotgun (WGS) entry which is preliminary data.</text>
</comment>
<gene>
    <name evidence="3" type="ORF">Xvie_03699</name>
</gene>
<dbReference type="Pfam" id="PF11195">
    <property type="entry name" value="Tad2-like"/>
    <property type="match status" value="1"/>
</dbReference>